<comment type="caution">
    <text evidence="1">The sequence shown here is derived from an EMBL/GenBank/DDBJ whole genome shotgun (WGS) entry which is preliminary data.</text>
</comment>
<organism evidence="1 2">
    <name type="scientific">Saccharothrix carnea</name>
    <dbReference type="NCBI Taxonomy" id="1280637"/>
    <lineage>
        <taxon>Bacteria</taxon>
        <taxon>Bacillati</taxon>
        <taxon>Actinomycetota</taxon>
        <taxon>Actinomycetes</taxon>
        <taxon>Pseudonocardiales</taxon>
        <taxon>Pseudonocardiaceae</taxon>
        <taxon>Saccharothrix</taxon>
    </lineage>
</organism>
<dbReference type="EMBL" id="PYAX01000006">
    <property type="protein sequence ID" value="PSL54603.1"/>
    <property type="molecule type" value="Genomic_DNA"/>
</dbReference>
<evidence type="ECO:0000313" key="2">
    <source>
        <dbReference type="Proteomes" id="UP000241118"/>
    </source>
</evidence>
<accession>A0A2P8I826</accession>
<dbReference type="OrthoDB" id="3699916at2"/>
<sequence length="107" mass="10241">MERGFGVDTAALSAYGSTAAGLASEVGAVGTSTLAGTTSPAAGSFGGIGDEVGLGAAFQSAAQAQVDGVAAASAALSAFGAEVQRTGRAYQEQEARNSADLGRAAQV</sequence>
<proteinExistence type="predicted"/>
<gene>
    <name evidence="1" type="ORF">B0I31_106117</name>
</gene>
<keyword evidence="2" id="KW-1185">Reference proteome</keyword>
<evidence type="ECO:0008006" key="3">
    <source>
        <dbReference type="Google" id="ProtNLM"/>
    </source>
</evidence>
<reference evidence="1 2" key="1">
    <citation type="submission" date="2018-03" db="EMBL/GenBank/DDBJ databases">
        <title>Genomic Encyclopedia of Type Strains, Phase III (KMG-III): the genomes of soil and plant-associated and newly described type strains.</title>
        <authorList>
            <person name="Whitman W."/>
        </authorList>
    </citation>
    <scope>NUCLEOTIDE SEQUENCE [LARGE SCALE GENOMIC DNA]</scope>
    <source>
        <strain evidence="1 2">CGMCC 4.7097</strain>
    </source>
</reference>
<dbReference type="AlphaFoldDB" id="A0A2P8I826"/>
<evidence type="ECO:0000313" key="1">
    <source>
        <dbReference type="EMBL" id="PSL54603.1"/>
    </source>
</evidence>
<dbReference type="RefSeq" id="WP_106616687.1">
    <property type="nucleotide sequence ID" value="NZ_PYAX01000006.1"/>
</dbReference>
<protein>
    <recommendedName>
        <fullName evidence="3">Excreted virulence factor EspC (Type VII ESX diderm)</fullName>
    </recommendedName>
</protein>
<dbReference type="Proteomes" id="UP000241118">
    <property type="component" value="Unassembled WGS sequence"/>
</dbReference>
<name>A0A2P8I826_SACCR</name>